<protein>
    <recommendedName>
        <fullName evidence="4">DUF5133 domain-containing protein</fullName>
    </recommendedName>
</protein>
<dbReference type="InterPro" id="IPR033457">
    <property type="entry name" value="DUF5133"/>
</dbReference>
<comment type="caution">
    <text evidence="2">The sequence shown here is derived from an EMBL/GenBank/DDBJ whole genome shotgun (WGS) entry which is preliminary data.</text>
</comment>
<name>A0ABP6D8S3_9ACTN</name>
<dbReference type="Proteomes" id="UP001501447">
    <property type="component" value="Unassembled WGS sequence"/>
</dbReference>
<feature type="region of interest" description="Disordered" evidence="1">
    <location>
        <begin position="71"/>
        <end position="98"/>
    </location>
</feature>
<evidence type="ECO:0000313" key="2">
    <source>
        <dbReference type="EMBL" id="GAA2633992.1"/>
    </source>
</evidence>
<dbReference type="RefSeq" id="WP_344569996.1">
    <property type="nucleotide sequence ID" value="NZ_BAAARJ010000023.1"/>
</dbReference>
<sequence>MMAHPDTLRELLTRYEALHGRPAERQKLDDVSYTLCVSTATREIGEALAAARAHIDQTPVVPAATAVRATPAVPAASASGAPAAPPAQAGPARRSAVA</sequence>
<dbReference type="EMBL" id="BAAARJ010000023">
    <property type="protein sequence ID" value="GAA2633992.1"/>
    <property type="molecule type" value="Genomic_DNA"/>
</dbReference>
<proteinExistence type="predicted"/>
<dbReference type="Pfam" id="PF17196">
    <property type="entry name" value="DUF5133"/>
    <property type="match status" value="1"/>
</dbReference>
<keyword evidence="3" id="KW-1185">Reference proteome</keyword>
<evidence type="ECO:0000256" key="1">
    <source>
        <dbReference type="SAM" id="MobiDB-lite"/>
    </source>
</evidence>
<reference evidence="3" key="1">
    <citation type="journal article" date="2019" name="Int. J. Syst. Evol. Microbiol.">
        <title>The Global Catalogue of Microorganisms (GCM) 10K type strain sequencing project: providing services to taxonomists for standard genome sequencing and annotation.</title>
        <authorList>
            <consortium name="The Broad Institute Genomics Platform"/>
            <consortium name="The Broad Institute Genome Sequencing Center for Infectious Disease"/>
            <person name="Wu L."/>
            <person name="Ma J."/>
        </authorList>
    </citation>
    <scope>NUCLEOTIDE SEQUENCE [LARGE SCALE GENOMIC DNA]</scope>
    <source>
        <strain evidence="3">JCM 16373</strain>
    </source>
</reference>
<organism evidence="2 3">
    <name type="scientific">Streptomyces axinellae</name>
    <dbReference type="NCBI Taxonomy" id="552788"/>
    <lineage>
        <taxon>Bacteria</taxon>
        <taxon>Bacillati</taxon>
        <taxon>Actinomycetota</taxon>
        <taxon>Actinomycetes</taxon>
        <taxon>Kitasatosporales</taxon>
        <taxon>Streptomycetaceae</taxon>
        <taxon>Streptomyces</taxon>
    </lineage>
</organism>
<evidence type="ECO:0008006" key="4">
    <source>
        <dbReference type="Google" id="ProtNLM"/>
    </source>
</evidence>
<evidence type="ECO:0000313" key="3">
    <source>
        <dbReference type="Proteomes" id="UP001501447"/>
    </source>
</evidence>
<gene>
    <name evidence="2" type="ORF">GCM10009863_57800</name>
</gene>
<accession>A0ABP6D8S3</accession>